<keyword evidence="2 8" id="KW-0812">Transmembrane</keyword>
<dbReference type="Proteomes" id="UP000542720">
    <property type="component" value="Unassembled WGS sequence"/>
</dbReference>
<dbReference type="RefSeq" id="WP_183089990.1">
    <property type="nucleotide sequence ID" value="NZ_JACJUD010000005.1"/>
</dbReference>
<feature type="transmembrane region" description="Helical" evidence="8">
    <location>
        <begin position="23"/>
        <end position="40"/>
    </location>
</feature>
<comment type="similarity">
    <text evidence="6">Belongs to the methyl-accepting chemotaxis (MCP) protein family.</text>
</comment>
<feature type="transmembrane region" description="Helical" evidence="8">
    <location>
        <begin position="47"/>
        <end position="65"/>
    </location>
</feature>
<comment type="caution">
    <text evidence="10">The sequence shown here is derived from an EMBL/GenBank/DDBJ whole genome shotgun (WGS) entry which is preliminary data.</text>
</comment>
<evidence type="ECO:0000256" key="6">
    <source>
        <dbReference type="ARBA" id="ARBA00029447"/>
    </source>
</evidence>
<dbReference type="InterPro" id="IPR004089">
    <property type="entry name" value="MCPsignal_dom"/>
</dbReference>
<dbReference type="GO" id="GO:0007165">
    <property type="term" value="P:signal transduction"/>
    <property type="evidence" value="ECO:0007669"/>
    <property type="project" value="UniProtKB-KW"/>
</dbReference>
<dbReference type="EMBL" id="JACJUD010000005">
    <property type="protein sequence ID" value="MBB2496451.1"/>
    <property type="molecule type" value="Genomic_DNA"/>
</dbReference>
<proteinExistence type="inferred from homology"/>
<comment type="subcellular location">
    <subcellularLocation>
        <location evidence="1">Membrane</location>
    </subcellularLocation>
</comment>
<evidence type="ECO:0000256" key="7">
    <source>
        <dbReference type="PROSITE-ProRule" id="PRU00284"/>
    </source>
</evidence>
<dbReference type="Pfam" id="PF00015">
    <property type="entry name" value="MCPsignal"/>
    <property type="match status" value="1"/>
</dbReference>
<evidence type="ECO:0000256" key="4">
    <source>
        <dbReference type="ARBA" id="ARBA00023136"/>
    </source>
</evidence>
<gene>
    <name evidence="10" type="ORF">H3H51_15595</name>
</gene>
<keyword evidence="11" id="KW-1185">Reference proteome</keyword>
<dbReference type="PANTHER" id="PTHR32089:SF112">
    <property type="entry name" value="LYSOZYME-LIKE PROTEIN-RELATED"/>
    <property type="match status" value="1"/>
</dbReference>
<dbReference type="AlphaFoldDB" id="A0A7W4LNJ8"/>
<feature type="transmembrane region" description="Helical" evidence="8">
    <location>
        <begin position="525"/>
        <end position="547"/>
    </location>
</feature>
<dbReference type="SUPFAM" id="SSF58104">
    <property type="entry name" value="Methyl-accepting chemotaxis protein (MCP) signaling domain"/>
    <property type="match status" value="1"/>
</dbReference>
<evidence type="ECO:0000313" key="10">
    <source>
        <dbReference type="EMBL" id="MBB2496451.1"/>
    </source>
</evidence>
<evidence type="ECO:0000256" key="2">
    <source>
        <dbReference type="ARBA" id="ARBA00022692"/>
    </source>
</evidence>
<evidence type="ECO:0000256" key="1">
    <source>
        <dbReference type="ARBA" id="ARBA00004370"/>
    </source>
</evidence>
<dbReference type="PRINTS" id="PR00260">
    <property type="entry name" value="CHEMTRNSDUCR"/>
</dbReference>
<feature type="domain" description="Methyl-accepting transducer" evidence="9">
    <location>
        <begin position="123"/>
        <end position="359"/>
    </location>
</feature>
<dbReference type="SMART" id="SM00283">
    <property type="entry name" value="MA"/>
    <property type="match status" value="1"/>
</dbReference>
<evidence type="ECO:0000256" key="8">
    <source>
        <dbReference type="SAM" id="Phobius"/>
    </source>
</evidence>
<dbReference type="PANTHER" id="PTHR32089">
    <property type="entry name" value="METHYL-ACCEPTING CHEMOTAXIS PROTEIN MCPB"/>
    <property type="match status" value="1"/>
</dbReference>
<dbReference type="PROSITE" id="PS50111">
    <property type="entry name" value="CHEMOTAXIS_TRANSDUC_2"/>
    <property type="match status" value="1"/>
</dbReference>
<accession>A0A7W4LNJ8</accession>
<dbReference type="InterPro" id="IPR004090">
    <property type="entry name" value="Chemotax_Me-accpt_rcpt"/>
</dbReference>
<keyword evidence="5 7" id="KW-0807">Transducer</keyword>
<evidence type="ECO:0000256" key="3">
    <source>
        <dbReference type="ARBA" id="ARBA00022989"/>
    </source>
</evidence>
<evidence type="ECO:0000256" key="5">
    <source>
        <dbReference type="ARBA" id="ARBA00023224"/>
    </source>
</evidence>
<evidence type="ECO:0000259" key="9">
    <source>
        <dbReference type="PROSITE" id="PS50111"/>
    </source>
</evidence>
<reference evidence="10 11" key="1">
    <citation type="submission" date="2020-08" db="EMBL/GenBank/DDBJ databases">
        <authorList>
            <person name="Kim C.M."/>
        </authorList>
    </citation>
    <scope>NUCLEOTIDE SEQUENCE [LARGE SCALE GENOMIC DNA]</scope>
    <source>
        <strain evidence="10 11">UL070</strain>
    </source>
</reference>
<dbReference type="Gene3D" id="1.10.287.950">
    <property type="entry name" value="Methyl-accepting chemotaxis protein"/>
    <property type="match status" value="1"/>
</dbReference>
<organism evidence="10 11">
    <name type="scientific">Aquipseudomonas ullengensis</name>
    <dbReference type="NCBI Taxonomy" id="2759166"/>
    <lineage>
        <taxon>Bacteria</taxon>
        <taxon>Pseudomonadati</taxon>
        <taxon>Pseudomonadota</taxon>
        <taxon>Gammaproteobacteria</taxon>
        <taxon>Pseudomonadales</taxon>
        <taxon>Pseudomonadaceae</taxon>
        <taxon>Aquipseudomonas</taxon>
    </lineage>
</organism>
<name>A0A7W4LNJ8_9GAMM</name>
<protein>
    <submittedName>
        <fullName evidence="10">Methyl-accepting chemotaxis protein</fullName>
    </submittedName>
</protein>
<dbReference type="GO" id="GO:0006935">
    <property type="term" value="P:chemotaxis"/>
    <property type="evidence" value="ECO:0007669"/>
    <property type="project" value="InterPro"/>
</dbReference>
<dbReference type="GO" id="GO:0016020">
    <property type="term" value="C:membrane"/>
    <property type="evidence" value="ECO:0007669"/>
    <property type="project" value="UniProtKB-SubCell"/>
</dbReference>
<dbReference type="GO" id="GO:0004888">
    <property type="term" value="F:transmembrane signaling receptor activity"/>
    <property type="evidence" value="ECO:0007669"/>
    <property type="project" value="InterPro"/>
</dbReference>
<keyword evidence="4 8" id="KW-0472">Membrane</keyword>
<evidence type="ECO:0000313" key="11">
    <source>
        <dbReference type="Proteomes" id="UP000542720"/>
    </source>
</evidence>
<keyword evidence="3 8" id="KW-1133">Transmembrane helix</keyword>
<sequence length="568" mass="61994">MQNSPSAADLQQTNSTPLPTPTATFWLLLLCQLFFIGALLMQASGAVWIVALVLSAPMLYLSWLVRNSRSTSDALVEKLELANGKLIDLTADSELQRSASPASQSFANLTTRLRGMLLDFQHNSLQTAATSANSRLQSEHAARDAKQQQSLSELIFQASEQTTCALHDISTHTSGITGMNSRNLELARQSKSQLGDAREQMQHISQVMESFKDNISALDSSSAQVREILTTVQDFSAQTNMLALNAAIEAARAGDHGRGFAVVADEVRSLSVKVGSAAGQIGQLMEQMTKAMAGADQQTLDMLEKTEKAGMAVSTAADQFTHMVEDFQQANDDLLMVSSAMEELTATNNETHQHSSQIRDLSLTISQRMETSFAQADRLRDNSNLMLQTLSSFRLGHGKLEAITDVLMQRRNEIELQLEELKRSGVDLFDNNYKAIANTNPPKHNVSWAEAYRKRVQPLLDQWDQGGKDGVLYIVPVNDRGYLAAARSAASQAPTGDPAVDASKSTHLRFFGSAIEHDNMRKCTYLSMGTFVLPGTTTVIFVMYVPIMVDGRRWGTMSAGILPAAVGA</sequence>